<organism evidence="3 4">
    <name type="scientific">Dethiobacter alkaliphilus AHT 1</name>
    <dbReference type="NCBI Taxonomy" id="555088"/>
    <lineage>
        <taxon>Bacteria</taxon>
        <taxon>Bacillati</taxon>
        <taxon>Bacillota</taxon>
        <taxon>Dethiobacteria</taxon>
        <taxon>Dethiobacterales</taxon>
        <taxon>Dethiobacteraceae</taxon>
        <taxon>Dethiobacter</taxon>
    </lineage>
</organism>
<protein>
    <recommendedName>
        <fullName evidence="2">CT398-like coiled coil hairpin domain-containing protein</fullName>
    </recommendedName>
</protein>
<dbReference type="Gene3D" id="1.10.287.1490">
    <property type="match status" value="1"/>
</dbReference>
<evidence type="ECO:0000256" key="1">
    <source>
        <dbReference type="SAM" id="Coils"/>
    </source>
</evidence>
<dbReference type="AlphaFoldDB" id="C0GC07"/>
<keyword evidence="4" id="KW-1185">Reference proteome</keyword>
<dbReference type="OrthoDB" id="9795058at2"/>
<dbReference type="Pfam" id="PF24481">
    <property type="entry name" value="CT398_CC"/>
    <property type="match status" value="1"/>
</dbReference>
<comment type="caution">
    <text evidence="3">The sequence shown here is derived from an EMBL/GenBank/DDBJ whole genome shotgun (WGS) entry which is preliminary data.</text>
</comment>
<dbReference type="STRING" id="555088.DealDRAFT_0016"/>
<dbReference type="EMBL" id="ACJM01000001">
    <property type="protein sequence ID" value="EEG78742.1"/>
    <property type="molecule type" value="Genomic_DNA"/>
</dbReference>
<proteinExistence type="predicted"/>
<dbReference type="eggNOG" id="COG1579">
    <property type="taxonomic scope" value="Bacteria"/>
</dbReference>
<evidence type="ECO:0000313" key="3">
    <source>
        <dbReference type="EMBL" id="EEG78742.1"/>
    </source>
</evidence>
<dbReference type="Proteomes" id="UP000006443">
    <property type="component" value="Unassembled WGS sequence"/>
</dbReference>
<gene>
    <name evidence="3" type="ORF">DealDRAFT_0016</name>
</gene>
<dbReference type="RefSeq" id="WP_008513697.1">
    <property type="nucleotide sequence ID" value="NZ_ACJM01000001.1"/>
</dbReference>
<accession>C0GC07</accession>
<feature type="coiled-coil region" evidence="1">
    <location>
        <begin position="54"/>
        <end position="172"/>
    </location>
</feature>
<reference evidence="3 4" key="1">
    <citation type="submission" date="2009-02" db="EMBL/GenBank/DDBJ databases">
        <title>Sequencing of the draft genome and assembly of Dethiobacter alkaliphilus AHT 1.</title>
        <authorList>
            <consortium name="US DOE Joint Genome Institute (JGI-PGF)"/>
            <person name="Lucas S."/>
            <person name="Copeland A."/>
            <person name="Lapidus A."/>
            <person name="Glavina del Rio T."/>
            <person name="Dalin E."/>
            <person name="Tice H."/>
            <person name="Bruce D."/>
            <person name="Goodwin L."/>
            <person name="Pitluck S."/>
            <person name="Larimer F."/>
            <person name="Land M.L."/>
            <person name="Hauser L."/>
            <person name="Muyzer G."/>
        </authorList>
    </citation>
    <scope>NUCLEOTIDE SEQUENCE [LARGE SCALE GENOMIC DNA]</scope>
    <source>
        <strain evidence="3 4">AHT 1</strain>
    </source>
</reference>
<keyword evidence="1" id="KW-0175">Coiled coil</keyword>
<feature type="coiled-coil region" evidence="1">
    <location>
        <begin position="3"/>
        <end position="30"/>
    </location>
</feature>
<dbReference type="InterPro" id="IPR056003">
    <property type="entry name" value="CT398_CC_hairpin"/>
</dbReference>
<evidence type="ECO:0000313" key="4">
    <source>
        <dbReference type="Proteomes" id="UP000006443"/>
    </source>
</evidence>
<name>C0GC07_DETAL</name>
<evidence type="ECO:0000259" key="2">
    <source>
        <dbReference type="Pfam" id="PF24481"/>
    </source>
</evidence>
<feature type="domain" description="CT398-like coiled coil hairpin" evidence="2">
    <location>
        <begin position="10"/>
        <end position="186"/>
    </location>
</feature>
<sequence length="235" mass="27006">MNELQSLFELQQIEEKLDQLEKQLKKLPVFAEFKALQVKAADAKEAHGWADTKLAEHRKRVKRLDEDLQKAEQKHKELQSNLYAGDQSAKELEQLERKAATLQQEKEEHEETVIAAMEGTEELEKALEKSKVEYTDISKELRVLQKSGNQKINELKKEILANREKRDQLASQISEPLLNEYRAKRKEFNGRPLARVERELCGGCRVSVSSTVQSSLHIPDCKVSCENCGRILVKL</sequence>